<reference evidence="2 3" key="1">
    <citation type="submission" date="2019-12" db="EMBL/GenBank/DDBJ databases">
        <authorList>
            <person name="Li J."/>
        </authorList>
    </citation>
    <scope>NUCLEOTIDE SEQUENCE [LARGE SCALE GENOMIC DNA]</scope>
    <source>
        <strain evidence="2 3">HL2-2</strain>
    </source>
</reference>
<name>A0A6L6U4F5_9FLAO</name>
<keyword evidence="3" id="KW-1185">Reference proteome</keyword>
<evidence type="ECO:0000256" key="1">
    <source>
        <dbReference type="SAM" id="SignalP"/>
    </source>
</evidence>
<dbReference type="Proteomes" id="UP000478208">
    <property type="component" value="Unassembled WGS sequence"/>
</dbReference>
<keyword evidence="1" id="KW-0732">Signal</keyword>
<dbReference type="EMBL" id="WOWS01000001">
    <property type="protein sequence ID" value="MUU76890.1"/>
    <property type="molecule type" value="Genomic_DNA"/>
</dbReference>
<feature type="signal peptide" evidence="1">
    <location>
        <begin position="1"/>
        <end position="19"/>
    </location>
</feature>
<accession>A0A6L6U4F5</accession>
<feature type="chain" id="PRO_5026887171" description="Carboxypeptidase-like regulatory domain-containing protein" evidence="1">
    <location>
        <begin position="20"/>
        <end position="256"/>
    </location>
</feature>
<evidence type="ECO:0000313" key="3">
    <source>
        <dbReference type="Proteomes" id="UP000478208"/>
    </source>
</evidence>
<sequence>MKKTTLLLLVLCLPFMHNAQTLNGKIYDAKGIVKNIKIYNKTQNRLTLSNANGDFSIQAEINDSISFESLFYHSKTVILKDFHFNGVAVFELDEILNQLDEVEILTEPEQPVFKEETYNNDLQNIIKEDIKNNPHLYKPAGANGAVDILAVIGLVAKLFKNKDKYVAPIYQPISYTQMDSLFNKSDFFNKDLMIKDLNIPEDKTYLFYDFCEAKQISSELLKDVNKMMLLEELVLNSQLFLILLEQYGEEPIKSKD</sequence>
<proteinExistence type="predicted"/>
<evidence type="ECO:0000313" key="2">
    <source>
        <dbReference type="EMBL" id="MUU76890.1"/>
    </source>
</evidence>
<evidence type="ECO:0008006" key="4">
    <source>
        <dbReference type="Google" id="ProtNLM"/>
    </source>
</evidence>
<comment type="caution">
    <text evidence="2">The sequence shown here is derived from an EMBL/GenBank/DDBJ whole genome shotgun (WGS) entry which is preliminary data.</text>
</comment>
<dbReference type="RefSeq" id="WP_157361340.1">
    <property type="nucleotide sequence ID" value="NZ_WOWS01000001.1"/>
</dbReference>
<dbReference type="AlphaFoldDB" id="A0A6L6U4F5"/>
<protein>
    <recommendedName>
        <fullName evidence="4">Carboxypeptidase-like regulatory domain-containing protein</fullName>
    </recommendedName>
</protein>
<organism evidence="2 3">
    <name type="scientific">Winogradskyella endarachnes</name>
    <dbReference type="NCBI Taxonomy" id="2681965"/>
    <lineage>
        <taxon>Bacteria</taxon>
        <taxon>Pseudomonadati</taxon>
        <taxon>Bacteroidota</taxon>
        <taxon>Flavobacteriia</taxon>
        <taxon>Flavobacteriales</taxon>
        <taxon>Flavobacteriaceae</taxon>
        <taxon>Winogradskyella</taxon>
    </lineage>
</organism>
<gene>
    <name evidence="2" type="ORF">GN138_00390</name>
</gene>